<reference evidence="7 8" key="1">
    <citation type="journal article" date="2018" name="Proc. Natl. Acad. Sci. U.S.A.">
        <title>Linking secondary metabolites to gene clusters through genome sequencing of six diverse Aspergillus species.</title>
        <authorList>
            <person name="Kaerboelling I."/>
            <person name="Vesth T.C."/>
            <person name="Frisvad J.C."/>
            <person name="Nybo J.L."/>
            <person name="Theobald S."/>
            <person name="Kuo A."/>
            <person name="Bowyer P."/>
            <person name="Matsuda Y."/>
            <person name="Mondo S."/>
            <person name="Lyhne E.K."/>
            <person name="Kogle M.E."/>
            <person name="Clum A."/>
            <person name="Lipzen A."/>
            <person name="Salamov A."/>
            <person name="Ngan C.Y."/>
            <person name="Daum C."/>
            <person name="Chiniquy J."/>
            <person name="Barry K."/>
            <person name="LaButti K."/>
            <person name="Haridas S."/>
            <person name="Simmons B.A."/>
            <person name="Magnuson J.K."/>
            <person name="Mortensen U.H."/>
            <person name="Larsen T.O."/>
            <person name="Grigoriev I.V."/>
            <person name="Baker S.E."/>
            <person name="Andersen M.R."/>
        </authorList>
    </citation>
    <scope>NUCLEOTIDE SEQUENCE [LARGE SCALE GENOMIC DNA]</scope>
    <source>
        <strain evidence="7 8">IBT 24754</strain>
    </source>
</reference>
<evidence type="ECO:0000256" key="4">
    <source>
        <dbReference type="ARBA" id="ARBA00023128"/>
    </source>
</evidence>
<comment type="caution">
    <text evidence="7">The sequence shown here is derived from an EMBL/GenBank/DDBJ whole genome shotgun (WGS) entry which is preliminary data.</text>
</comment>
<dbReference type="VEuPathDB" id="FungiDB:P175DRAFT_0502330"/>
<evidence type="ECO:0008006" key="9">
    <source>
        <dbReference type="Google" id="ProtNLM"/>
    </source>
</evidence>
<dbReference type="GO" id="GO:0005741">
    <property type="term" value="C:mitochondrial outer membrane"/>
    <property type="evidence" value="ECO:0007669"/>
    <property type="project" value="TreeGrafter"/>
</dbReference>
<evidence type="ECO:0000256" key="6">
    <source>
        <dbReference type="SAM" id="Phobius"/>
    </source>
</evidence>
<keyword evidence="4" id="KW-0496">Mitochondrion</keyword>
<dbReference type="PANTHER" id="PTHR28234:SF1">
    <property type="entry name" value="NUCLEAR CONTROL OF ATPASE PROTEIN 2"/>
    <property type="match status" value="1"/>
</dbReference>
<name>A0A2T5LV76_9EURO</name>
<evidence type="ECO:0000256" key="2">
    <source>
        <dbReference type="ARBA" id="ARBA00022692"/>
    </source>
</evidence>
<dbReference type="RefSeq" id="XP_040751576.1">
    <property type="nucleotide sequence ID" value="XM_040897356.1"/>
</dbReference>
<keyword evidence="3 6" id="KW-1133">Transmembrane helix</keyword>
<keyword evidence="5 6" id="KW-0472">Membrane</keyword>
<evidence type="ECO:0000256" key="5">
    <source>
        <dbReference type="ARBA" id="ARBA00023136"/>
    </source>
</evidence>
<dbReference type="Pfam" id="PF08637">
    <property type="entry name" value="NCA2"/>
    <property type="match status" value="1"/>
</dbReference>
<dbReference type="AlphaFoldDB" id="A0A2T5LV76"/>
<evidence type="ECO:0000256" key="1">
    <source>
        <dbReference type="ARBA" id="ARBA00004225"/>
    </source>
</evidence>
<evidence type="ECO:0000313" key="7">
    <source>
        <dbReference type="EMBL" id="PTU20184.1"/>
    </source>
</evidence>
<dbReference type="OrthoDB" id="413313at2759"/>
<evidence type="ECO:0000313" key="8">
    <source>
        <dbReference type="Proteomes" id="UP000244073"/>
    </source>
</evidence>
<protein>
    <recommendedName>
        <fullName evidence="9">Nuclear control of ATPase protein 2</fullName>
    </recommendedName>
</protein>
<dbReference type="PANTHER" id="PTHR28234">
    <property type="entry name" value="NUCLEAR CONTROL OF ATPASE PROTEIN 2"/>
    <property type="match status" value="1"/>
</dbReference>
<sequence length="647" mass="73508">MSALDSRIYRLQAHLGEFHQQINDQIGSNFHQEADQKSSIEYLTKLEKILDSLSIKSKTQPVRPIDKLVDLLSNFRHDLTVLEDQGSNLDPYVYELLWLVAAKASTQTLAIIWTTLSENLLSVNDEIRYWDGILEFDWYIGLYILQTSPLRLWRGLLKAGLFAISPQTHEDNSNTGENTFIPVSTLWVQFYTSVQRCIYPSGLSSFRPGIFSPLVRSKLEIQRKRRYLKSRRDFNASSIGLLMEECMCLGPKTSLADGKDPVLANCTLHRIVSKSVCLMTSILQYGSNDEVLELTKAFTADNDLGSYVNKNKGKAALKDVQDVVEQLLYILNDLLPKYQRFSTKAISEIGRPPITVRYWLPLSLAFLSAGTSFTLLKSLGPALVDWVVNAGSTAFEFWTNWVVEPTWRLIRTIRHDETSEIALMSKNSLEADRASLERMVVDFVLDRGGKREPLLSANTIADKVREGDLTPVLMAYEKDLRSPFIGTVRGDLVRALLIQIQKTKVDVEIAMSGIDALLKSQELVFGFVGLTPGILVSYAFIRWFWGLLGSRKGFQVGRRQNDLRYALRNIHRILTLSVPTANGLLTYRNHGLLISNADTLLRKAEIVLKGEDFYTFQEDISDLINENRADLQLKIIERMTWTYSKWT</sequence>
<dbReference type="EMBL" id="MSFN02000005">
    <property type="protein sequence ID" value="PTU20184.1"/>
    <property type="molecule type" value="Genomic_DNA"/>
</dbReference>
<organism evidence="7 8">
    <name type="scientific">Aspergillus ochraceoroseus IBT 24754</name>
    <dbReference type="NCBI Taxonomy" id="1392256"/>
    <lineage>
        <taxon>Eukaryota</taxon>
        <taxon>Fungi</taxon>
        <taxon>Dikarya</taxon>
        <taxon>Ascomycota</taxon>
        <taxon>Pezizomycotina</taxon>
        <taxon>Eurotiomycetes</taxon>
        <taxon>Eurotiomycetidae</taxon>
        <taxon>Eurotiales</taxon>
        <taxon>Aspergillaceae</taxon>
        <taxon>Aspergillus</taxon>
        <taxon>Aspergillus subgen. Nidulantes</taxon>
    </lineage>
</organism>
<keyword evidence="2 6" id="KW-0812">Transmembrane</keyword>
<dbReference type="InterPro" id="IPR013946">
    <property type="entry name" value="NCA2-like"/>
</dbReference>
<dbReference type="Proteomes" id="UP000244073">
    <property type="component" value="Unassembled WGS sequence"/>
</dbReference>
<evidence type="ECO:0000256" key="3">
    <source>
        <dbReference type="ARBA" id="ARBA00022989"/>
    </source>
</evidence>
<comment type="subcellular location">
    <subcellularLocation>
        <location evidence="1">Mitochondrion membrane</location>
        <topology evidence="1">Multi-pass membrane protein</topology>
    </subcellularLocation>
</comment>
<proteinExistence type="predicted"/>
<accession>A0A2T5LV76</accession>
<gene>
    <name evidence="7" type="ORF">P175DRAFT_0502330</name>
</gene>
<feature type="transmembrane region" description="Helical" evidence="6">
    <location>
        <begin position="523"/>
        <end position="545"/>
    </location>
</feature>
<dbReference type="GeneID" id="63814238"/>